<sequence length="124" mass="12339">MGIVLWVVAGLLALVFAAAGAMKLARTPEQLAEAGLGWARDFGTGPVKAIGALEVLAAVGLVVPPLVGVAPVLAGAAAVGLVLMMAGAIVVHARRSEVPLIAVNAVLLALAALVAWGRLGPYAF</sequence>
<dbReference type="STRING" id="758803.SAMN05421803_10191"/>
<dbReference type="InterPro" id="IPR032808">
    <property type="entry name" value="DoxX"/>
</dbReference>
<dbReference type="EMBL" id="FQZK01000001">
    <property type="protein sequence ID" value="SHI39241.1"/>
    <property type="molecule type" value="Genomic_DNA"/>
</dbReference>
<keyword evidence="3 5" id="KW-1133">Transmembrane helix</keyword>
<protein>
    <submittedName>
        <fullName evidence="6">DoxX-like family protein</fullName>
    </submittedName>
</protein>
<name>A0A1M6AS52_9ACTN</name>
<dbReference type="GO" id="GO:0016020">
    <property type="term" value="C:membrane"/>
    <property type="evidence" value="ECO:0007669"/>
    <property type="project" value="UniProtKB-SubCell"/>
</dbReference>
<dbReference type="Proteomes" id="UP000184452">
    <property type="component" value="Unassembled WGS sequence"/>
</dbReference>
<feature type="transmembrane region" description="Helical" evidence="5">
    <location>
        <begin position="98"/>
        <end position="119"/>
    </location>
</feature>
<proteinExistence type="predicted"/>
<feature type="transmembrane region" description="Helical" evidence="5">
    <location>
        <begin position="69"/>
        <end position="91"/>
    </location>
</feature>
<accession>A0A1M6AS52</accession>
<evidence type="ECO:0000313" key="7">
    <source>
        <dbReference type="Proteomes" id="UP000184452"/>
    </source>
</evidence>
<organism evidence="6 7">
    <name type="scientific">Nocardiopsis flavescens</name>
    <dbReference type="NCBI Taxonomy" id="758803"/>
    <lineage>
        <taxon>Bacteria</taxon>
        <taxon>Bacillati</taxon>
        <taxon>Actinomycetota</taxon>
        <taxon>Actinomycetes</taxon>
        <taxon>Streptosporangiales</taxon>
        <taxon>Nocardiopsidaceae</taxon>
        <taxon>Nocardiopsis</taxon>
    </lineage>
</organism>
<evidence type="ECO:0000256" key="4">
    <source>
        <dbReference type="ARBA" id="ARBA00023136"/>
    </source>
</evidence>
<keyword evidence="4 5" id="KW-0472">Membrane</keyword>
<reference evidence="6 7" key="1">
    <citation type="submission" date="2016-11" db="EMBL/GenBank/DDBJ databases">
        <authorList>
            <person name="Jaros S."/>
            <person name="Januszkiewicz K."/>
            <person name="Wedrychowicz H."/>
        </authorList>
    </citation>
    <scope>NUCLEOTIDE SEQUENCE [LARGE SCALE GENOMIC DNA]</scope>
    <source>
        <strain evidence="6 7">CGMCC 4.5723</strain>
    </source>
</reference>
<gene>
    <name evidence="6" type="ORF">SAMN05421803_10191</name>
</gene>
<dbReference type="Pfam" id="PF13564">
    <property type="entry name" value="DoxX_2"/>
    <property type="match status" value="1"/>
</dbReference>
<evidence type="ECO:0000256" key="1">
    <source>
        <dbReference type="ARBA" id="ARBA00004141"/>
    </source>
</evidence>
<evidence type="ECO:0000313" key="6">
    <source>
        <dbReference type="EMBL" id="SHI39241.1"/>
    </source>
</evidence>
<dbReference type="RefSeq" id="WP_073373771.1">
    <property type="nucleotide sequence ID" value="NZ_FQZK01000001.1"/>
</dbReference>
<evidence type="ECO:0000256" key="2">
    <source>
        <dbReference type="ARBA" id="ARBA00022692"/>
    </source>
</evidence>
<keyword evidence="7" id="KW-1185">Reference proteome</keyword>
<dbReference type="AlphaFoldDB" id="A0A1M6AS52"/>
<comment type="subcellular location">
    <subcellularLocation>
        <location evidence="1">Membrane</location>
        <topology evidence="1">Multi-pass membrane protein</topology>
    </subcellularLocation>
</comment>
<evidence type="ECO:0000256" key="5">
    <source>
        <dbReference type="SAM" id="Phobius"/>
    </source>
</evidence>
<keyword evidence="2 5" id="KW-0812">Transmembrane</keyword>
<evidence type="ECO:0000256" key="3">
    <source>
        <dbReference type="ARBA" id="ARBA00022989"/>
    </source>
</evidence>